<organism evidence="2 3">
    <name type="scientific">Stachybotrys elegans</name>
    <dbReference type="NCBI Taxonomy" id="80388"/>
    <lineage>
        <taxon>Eukaryota</taxon>
        <taxon>Fungi</taxon>
        <taxon>Dikarya</taxon>
        <taxon>Ascomycota</taxon>
        <taxon>Pezizomycotina</taxon>
        <taxon>Sordariomycetes</taxon>
        <taxon>Hypocreomycetidae</taxon>
        <taxon>Hypocreales</taxon>
        <taxon>Stachybotryaceae</taxon>
        <taxon>Stachybotrys</taxon>
    </lineage>
</organism>
<keyword evidence="3" id="KW-1185">Reference proteome</keyword>
<name>A0A8K0SSI6_9HYPO</name>
<comment type="caution">
    <text evidence="2">The sequence shown here is derived from an EMBL/GenBank/DDBJ whole genome shotgun (WGS) entry which is preliminary data.</text>
</comment>
<feature type="signal peptide" evidence="1">
    <location>
        <begin position="1"/>
        <end position="20"/>
    </location>
</feature>
<dbReference type="EMBL" id="JAGPNK010000010">
    <property type="protein sequence ID" value="KAH7312702.1"/>
    <property type="molecule type" value="Genomic_DNA"/>
</dbReference>
<protein>
    <recommendedName>
        <fullName evidence="4">Hydrophobin</fullName>
    </recommendedName>
</protein>
<evidence type="ECO:0008006" key="4">
    <source>
        <dbReference type="Google" id="ProtNLM"/>
    </source>
</evidence>
<evidence type="ECO:0000256" key="1">
    <source>
        <dbReference type="SAM" id="SignalP"/>
    </source>
</evidence>
<reference evidence="2" key="1">
    <citation type="journal article" date="2021" name="Nat. Commun.">
        <title>Genetic determinants of endophytism in the Arabidopsis root mycobiome.</title>
        <authorList>
            <person name="Mesny F."/>
            <person name="Miyauchi S."/>
            <person name="Thiergart T."/>
            <person name="Pickel B."/>
            <person name="Atanasova L."/>
            <person name="Karlsson M."/>
            <person name="Huettel B."/>
            <person name="Barry K.W."/>
            <person name="Haridas S."/>
            <person name="Chen C."/>
            <person name="Bauer D."/>
            <person name="Andreopoulos W."/>
            <person name="Pangilinan J."/>
            <person name="LaButti K."/>
            <person name="Riley R."/>
            <person name="Lipzen A."/>
            <person name="Clum A."/>
            <person name="Drula E."/>
            <person name="Henrissat B."/>
            <person name="Kohler A."/>
            <person name="Grigoriev I.V."/>
            <person name="Martin F.M."/>
            <person name="Hacquard S."/>
        </authorList>
    </citation>
    <scope>NUCLEOTIDE SEQUENCE</scope>
    <source>
        <strain evidence="2">MPI-CAGE-CH-0235</strain>
    </source>
</reference>
<evidence type="ECO:0000313" key="3">
    <source>
        <dbReference type="Proteomes" id="UP000813444"/>
    </source>
</evidence>
<gene>
    <name evidence="2" type="ORF">B0I35DRAFT_437559</name>
</gene>
<sequence length="125" mass="13536">MVHILVATVQALGIIPIAMASPMTQVTRQAATCPDWGRNIGGALILAPRDSEASLCCAYGTSLAQCCRNKPFDDDPYWARALECSSPYYASSTAFSPFYVCNVDPCREGCEGIPYVYEERPGCQA</sequence>
<proteinExistence type="predicted"/>
<dbReference type="OrthoDB" id="5231885at2759"/>
<dbReference type="AlphaFoldDB" id="A0A8K0SSI6"/>
<feature type="chain" id="PRO_5035428606" description="Hydrophobin" evidence="1">
    <location>
        <begin position="21"/>
        <end position="125"/>
    </location>
</feature>
<evidence type="ECO:0000313" key="2">
    <source>
        <dbReference type="EMBL" id="KAH7312702.1"/>
    </source>
</evidence>
<dbReference type="Proteomes" id="UP000813444">
    <property type="component" value="Unassembled WGS sequence"/>
</dbReference>
<keyword evidence="1" id="KW-0732">Signal</keyword>
<accession>A0A8K0SSI6</accession>